<dbReference type="InterPro" id="IPR010099">
    <property type="entry name" value="SDR39U1"/>
</dbReference>
<protein>
    <recommendedName>
        <fullName evidence="6">TIGR01777 family protein</fullName>
    </recommendedName>
</protein>
<dbReference type="EMBL" id="LT629711">
    <property type="protein sequence ID" value="SDO82524.1"/>
    <property type="molecule type" value="Genomic_DNA"/>
</dbReference>
<dbReference type="InterPro" id="IPR013549">
    <property type="entry name" value="DUF1731"/>
</dbReference>
<dbReference type="Pfam" id="PF08338">
    <property type="entry name" value="DUF1731"/>
    <property type="match status" value="1"/>
</dbReference>
<evidence type="ECO:0000259" key="3">
    <source>
        <dbReference type="Pfam" id="PF08338"/>
    </source>
</evidence>
<feature type="domain" description="NAD-dependent epimerase/dehydratase" evidence="2">
    <location>
        <begin position="5"/>
        <end position="218"/>
    </location>
</feature>
<sequence length="303" mass="31857">MPQRVAITGASGLIGGALSAFLRERGDEVVRLVRRPATAPDEVQWDPAARRLDPADLAGVTGLVNLAGAGVGDKRWTPSYQQQILASRVGSTATVATTLATLADQGQAVRLVSGAAVGVYGDRGDEVLTEDSAPGTGFLSEVVRAWEAAADPARDAGLPVAHPRTGLVFAPDGGALERMIPLAKAGILGPLGNGRQWWPWISLRDTVAGLAHLLDHPEIQGPVNLVGPHPDHQVDIARELGRQISRPALLPAPAFGIKLVLGGFSDEVLTSKRAVPQRLLESGFAHQDQTVASALRWVLAQRS</sequence>
<evidence type="ECO:0000256" key="1">
    <source>
        <dbReference type="ARBA" id="ARBA00009353"/>
    </source>
</evidence>
<gene>
    <name evidence="4" type="ORF">SAMN04489867_0684</name>
</gene>
<accession>A0A1H0MQA1</accession>
<feature type="domain" description="DUF1731" evidence="3">
    <location>
        <begin position="252"/>
        <end position="298"/>
    </location>
</feature>
<dbReference type="InterPro" id="IPR001509">
    <property type="entry name" value="Epimerase_deHydtase"/>
</dbReference>
<dbReference type="SUPFAM" id="SSF51735">
    <property type="entry name" value="NAD(P)-binding Rossmann-fold domains"/>
    <property type="match status" value="1"/>
</dbReference>
<comment type="similarity">
    <text evidence="1">Belongs to the NAD(P)-dependent epimerase/dehydratase family. SDR39U1 subfamily.</text>
</comment>
<dbReference type="STRING" id="443156.SAMN04489867_0684"/>
<evidence type="ECO:0000259" key="2">
    <source>
        <dbReference type="Pfam" id="PF01370"/>
    </source>
</evidence>
<dbReference type="AlphaFoldDB" id="A0A1H0MQA1"/>
<dbReference type="OrthoDB" id="9801773at2"/>
<evidence type="ECO:0008006" key="6">
    <source>
        <dbReference type="Google" id="ProtNLM"/>
    </source>
</evidence>
<evidence type="ECO:0000313" key="5">
    <source>
        <dbReference type="Proteomes" id="UP000199077"/>
    </source>
</evidence>
<dbReference type="PANTHER" id="PTHR11092">
    <property type="entry name" value="SUGAR NUCLEOTIDE EPIMERASE RELATED"/>
    <property type="match status" value="1"/>
</dbReference>
<dbReference type="RefSeq" id="WP_091781498.1">
    <property type="nucleotide sequence ID" value="NZ_LT629711.1"/>
</dbReference>
<reference evidence="5" key="1">
    <citation type="submission" date="2016-10" db="EMBL/GenBank/DDBJ databases">
        <authorList>
            <person name="Varghese N."/>
            <person name="Submissions S."/>
        </authorList>
    </citation>
    <scope>NUCLEOTIDE SEQUENCE [LARGE SCALE GENOMIC DNA]</scope>
    <source>
        <strain evidence="5">DSM 22329</strain>
    </source>
</reference>
<dbReference type="NCBIfam" id="TIGR01777">
    <property type="entry name" value="yfcH"/>
    <property type="match status" value="1"/>
</dbReference>
<dbReference type="Pfam" id="PF01370">
    <property type="entry name" value="Epimerase"/>
    <property type="match status" value="1"/>
</dbReference>
<dbReference type="Gene3D" id="3.40.50.720">
    <property type="entry name" value="NAD(P)-binding Rossmann-like Domain"/>
    <property type="match status" value="1"/>
</dbReference>
<keyword evidence="5" id="KW-1185">Reference proteome</keyword>
<evidence type="ECO:0000313" key="4">
    <source>
        <dbReference type="EMBL" id="SDO82524.1"/>
    </source>
</evidence>
<dbReference type="Proteomes" id="UP000199077">
    <property type="component" value="Chromosome I"/>
</dbReference>
<dbReference type="InterPro" id="IPR036291">
    <property type="entry name" value="NAD(P)-bd_dom_sf"/>
</dbReference>
<proteinExistence type="inferred from homology"/>
<organism evidence="4 5">
    <name type="scientific">Pedococcus dokdonensis</name>
    <dbReference type="NCBI Taxonomy" id="443156"/>
    <lineage>
        <taxon>Bacteria</taxon>
        <taxon>Bacillati</taxon>
        <taxon>Actinomycetota</taxon>
        <taxon>Actinomycetes</taxon>
        <taxon>Micrococcales</taxon>
        <taxon>Intrasporangiaceae</taxon>
        <taxon>Pedococcus</taxon>
    </lineage>
</organism>
<name>A0A1H0MQA1_9MICO</name>
<dbReference type="PANTHER" id="PTHR11092:SF0">
    <property type="entry name" value="EPIMERASE FAMILY PROTEIN SDR39U1"/>
    <property type="match status" value="1"/>
</dbReference>